<dbReference type="Proteomes" id="UP000266841">
    <property type="component" value="Unassembled WGS sequence"/>
</dbReference>
<dbReference type="AlphaFoldDB" id="K0TG99"/>
<keyword evidence="1" id="KW-0175">Coiled coil</keyword>
<keyword evidence="4" id="KW-1185">Reference proteome</keyword>
<protein>
    <submittedName>
        <fullName evidence="3">Uncharacterized protein</fullName>
    </submittedName>
</protein>
<evidence type="ECO:0000256" key="2">
    <source>
        <dbReference type="SAM" id="MobiDB-lite"/>
    </source>
</evidence>
<evidence type="ECO:0000313" key="3">
    <source>
        <dbReference type="EMBL" id="EJK77723.1"/>
    </source>
</evidence>
<dbReference type="OrthoDB" id="120976at2759"/>
<dbReference type="SUPFAM" id="SSF52047">
    <property type="entry name" value="RNI-like"/>
    <property type="match status" value="1"/>
</dbReference>
<comment type="caution">
    <text evidence="3">The sequence shown here is derived from an EMBL/GenBank/DDBJ whole genome shotgun (WGS) entry which is preliminary data.</text>
</comment>
<evidence type="ECO:0000313" key="4">
    <source>
        <dbReference type="Proteomes" id="UP000266841"/>
    </source>
</evidence>
<dbReference type="InterPro" id="IPR032675">
    <property type="entry name" value="LRR_dom_sf"/>
</dbReference>
<feature type="coiled-coil region" evidence="1">
    <location>
        <begin position="64"/>
        <end position="91"/>
    </location>
</feature>
<dbReference type="eggNOG" id="ENOG502QU1H">
    <property type="taxonomic scope" value="Eukaryota"/>
</dbReference>
<feature type="non-terminal residue" evidence="3">
    <location>
        <position position="242"/>
    </location>
</feature>
<name>K0TG99_THAOC</name>
<proteinExistence type="predicted"/>
<accession>K0TG99</accession>
<gene>
    <name evidence="3" type="ORF">THAOC_00428</name>
</gene>
<dbReference type="EMBL" id="AGNL01000496">
    <property type="protein sequence ID" value="EJK77723.1"/>
    <property type="molecule type" value="Genomic_DNA"/>
</dbReference>
<dbReference type="Gene3D" id="3.80.10.10">
    <property type="entry name" value="Ribonuclease Inhibitor"/>
    <property type="match status" value="1"/>
</dbReference>
<feature type="region of interest" description="Disordered" evidence="2">
    <location>
        <begin position="1"/>
        <end position="27"/>
    </location>
</feature>
<evidence type="ECO:0000256" key="1">
    <source>
        <dbReference type="SAM" id="Coils"/>
    </source>
</evidence>
<reference evidence="3 4" key="1">
    <citation type="journal article" date="2012" name="Genome Biol.">
        <title>Genome and low-iron response of an oceanic diatom adapted to chronic iron limitation.</title>
        <authorList>
            <person name="Lommer M."/>
            <person name="Specht M."/>
            <person name="Roy A.S."/>
            <person name="Kraemer L."/>
            <person name="Andreson R."/>
            <person name="Gutowska M.A."/>
            <person name="Wolf J."/>
            <person name="Bergner S.V."/>
            <person name="Schilhabel M.B."/>
            <person name="Klostermeier U.C."/>
            <person name="Beiko R.G."/>
            <person name="Rosenstiel P."/>
            <person name="Hippler M."/>
            <person name="Laroche J."/>
        </authorList>
    </citation>
    <scope>NUCLEOTIDE SEQUENCE [LARGE SCALE GENOMIC DNA]</scope>
    <source>
        <strain evidence="3 4">CCMP1005</strain>
    </source>
</reference>
<sequence>MDDSTNHPAKKRKAASDQPRPGNDDPSNVLLLSANLSLADLNMLIDQRVDDAVGAKTLALTSRVDSLQRENEGLLLKCESLERSVQALKKEGNWSYSAPDVPRSHWIDQGHDEEYADSADSAIQSIKDVTHDLREGGAGNKTVVGGSEESPIPINLSNNHIKTNGDTCIPDFLSANPPLEELLFWGNQLTDDDAIQIGLALQSNTNLRCLDLDQNKLTKKGKRDMHLLSIYGLSRSDLPALK</sequence>
<organism evidence="3 4">
    <name type="scientific">Thalassiosira oceanica</name>
    <name type="common">Marine diatom</name>
    <dbReference type="NCBI Taxonomy" id="159749"/>
    <lineage>
        <taxon>Eukaryota</taxon>
        <taxon>Sar</taxon>
        <taxon>Stramenopiles</taxon>
        <taxon>Ochrophyta</taxon>
        <taxon>Bacillariophyta</taxon>
        <taxon>Coscinodiscophyceae</taxon>
        <taxon>Thalassiosirophycidae</taxon>
        <taxon>Thalassiosirales</taxon>
        <taxon>Thalassiosiraceae</taxon>
        <taxon>Thalassiosira</taxon>
    </lineage>
</organism>